<reference evidence="2" key="1">
    <citation type="journal article" date="2019" name="Int. J. Syst. Evol. Microbiol.">
        <title>The Global Catalogue of Microorganisms (GCM) 10K type strain sequencing project: providing services to taxonomists for standard genome sequencing and annotation.</title>
        <authorList>
            <consortium name="The Broad Institute Genomics Platform"/>
            <consortium name="The Broad Institute Genome Sequencing Center for Infectious Disease"/>
            <person name="Wu L."/>
            <person name="Ma J."/>
        </authorList>
    </citation>
    <scope>NUCLEOTIDE SEQUENCE [LARGE SCALE GENOMIC DNA]</scope>
    <source>
        <strain evidence="2">JCM 16904</strain>
    </source>
</reference>
<organism evidence="1 2">
    <name type="scientific">Nonomuraea antimicrobica</name>
    <dbReference type="NCBI Taxonomy" id="561173"/>
    <lineage>
        <taxon>Bacteria</taxon>
        <taxon>Bacillati</taxon>
        <taxon>Actinomycetota</taxon>
        <taxon>Actinomycetes</taxon>
        <taxon>Streptosporangiales</taxon>
        <taxon>Streptosporangiaceae</taxon>
        <taxon>Nonomuraea</taxon>
    </lineage>
</organism>
<accession>A0ABP7DNC8</accession>
<keyword evidence="2" id="KW-1185">Reference proteome</keyword>
<evidence type="ECO:0000313" key="1">
    <source>
        <dbReference type="EMBL" id="GAA3708057.1"/>
    </source>
</evidence>
<gene>
    <name evidence="1" type="ORF">GCM10022224_086930</name>
</gene>
<protein>
    <submittedName>
        <fullName evidence="1">Uncharacterized protein</fullName>
    </submittedName>
</protein>
<comment type="caution">
    <text evidence="1">The sequence shown here is derived from an EMBL/GenBank/DDBJ whole genome shotgun (WGS) entry which is preliminary data.</text>
</comment>
<dbReference type="Proteomes" id="UP001500902">
    <property type="component" value="Unassembled WGS sequence"/>
</dbReference>
<sequence length="56" mass="5709">MLLPDTFKVRAKARPGTSGACPIYGPPVAPGIPTYAGPSALRWSGLEVEGLVGDAV</sequence>
<evidence type="ECO:0000313" key="2">
    <source>
        <dbReference type="Proteomes" id="UP001500902"/>
    </source>
</evidence>
<name>A0ABP7DNC8_9ACTN</name>
<dbReference type="EMBL" id="BAAAZP010000196">
    <property type="protein sequence ID" value="GAA3708057.1"/>
    <property type="molecule type" value="Genomic_DNA"/>
</dbReference>
<proteinExistence type="predicted"/>